<sequence length="125" mass="13778">MNIKILGTGLKKDEVFFEAATGKGRGSWCGPPVEPGDEAVVEFELPALLMRWVDIVPADQEGHGIRMEENEIVLTGVLDNIEEDGTGCLQLDGELIMFECLGEPMALGSVVEVRTREIRLYPVYL</sequence>
<dbReference type="HOGENOM" id="CLU_1968386_0_0_9"/>
<evidence type="ECO:0000313" key="2">
    <source>
        <dbReference type="Proteomes" id="UP000029500"/>
    </source>
</evidence>
<accession>A0A089M2Y4</accession>
<gene>
    <name evidence="1" type="ORF">PGRAT_03185</name>
</gene>
<dbReference type="KEGG" id="pgm:PGRAT_03185"/>
<organism evidence="1 2">
    <name type="scientific">Paenibacillus graminis</name>
    <dbReference type="NCBI Taxonomy" id="189425"/>
    <lineage>
        <taxon>Bacteria</taxon>
        <taxon>Bacillati</taxon>
        <taxon>Bacillota</taxon>
        <taxon>Bacilli</taxon>
        <taxon>Bacillales</taxon>
        <taxon>Paenibacillaceae</taxon>
        <taxon>Paenibacillus</taxon>
    </lineage>
</organism>
<dbReference type="AlphaFoldDB" id="A0A089M2Y4"/>
<dbReference type="Proteomes" id="UP000029500">
    <property type="component" value="Chromosome"/>
</dbReference>
<evidence type="ECO:0000313" key="1">
    <source>
        <dbReference type="EMBL" id="AIQ66760.1"/>
    </source>
</evidence>
<dbReference type="EMBL" id="CP009287">
    <property type="protein sequence ID" value="AIQ66760.1"/>
    <property type="molecule type" value="Genomic_DNA"/>
</dbReference>
<dbReference type="STRING" id="189425.PGRAT_03185"/>
<dbReference type="OrthoDB" id="2937251at2"/>
<protein>
    <submittedName>
        <fullName evidence="1">Uncharacterized protein</fullName>
    </submittedName>
</protein>
<proteinExistence type="predicted"/>
<keyword evidence="2" id="KW-1185">Reference proteome</keyword>
<reference evidence="1 2" key="1">
    <citation type="submission" date="2014-08" db="EMBL/GenBank/DDBJ databases">
        <title>Comparative genomics of the Paenibacillus odorifer group.</title>
        <authorList>
            <person name="den Bakker H.C."/>
            <person name="Tsai Y.-C."/>
            <person name="Martin N."/>
            <person name="Korlach J."/>
            <person name="Wiedmann M."/>
        </authorList>
    </citation>
    <scope>NUCLEOTIDE SEQUENCE [LARGE SCALE GENOMIC DNA]</scope>
    <source>
        <strain evidence="1 2">DSM 15220</strain>
    </source>
</reference>
<name>A0A089M2Y4_9BACL</name>
<dbReference type="RefSeq" id="WP_025707964.1">
    <property type="nucleotide sequence ID" value="NZ_CP009287.1"/>
</dbReference>
<dbReference type="eggNOG" id="ENOG50332ZU">
    <property type="taxonomic scope" value="Bacteria"/>
</dbReference>